<dbReference type="OrthoDB" id="10647112at2759"/>
<proteinExistence type="predicted"/>
<keyword evidence="2" id="KW-1185">Reference proteome</keyword>
<dbReference type="Proteomes" id="UP000316726">
    <property type="component" value="Chromosome 16"/>
</dbReference>
<organism evidence="1 2">
    <name type="scientific">Chloropicon primus</name>
    <dbReference type="NCBI Taxonomy" id="1764295"/>
    <lineage>
        <taxon>Eukaryota</taxon>
        <taxon>Viridiplantae</taxon>
        <taxon>Chlorophyta</taxon>
        <taxon>Chloropicophyceae</taxon>
        <taxon>Chloropicales</taxon>
        <taxon>Chloropicaceae</taxon>
        <taxon>Chloropicon</taxon>
    </lineage>
</organism>
<dbReference type="AlphaFoldDB" id="A0A5B8MXL1"/>
<sequence length="371" mass="41820">MAQALAVASTAFSLVNNTKKAVDVFRSLKEAPALSTASFLKKLVLGSIPTLTIAKSLANRSEGVEILSPALDLFAETLEECTTILDGFKAFRDDQEEGEEQETWNKWLQKKNGKDALLSVCTRVQQSQQLLTMCLTSLQFSCPGLRIDQPFYFQPSVVSKAHDFLLEFEFGRMASQTLAFAMLARRTRGSTVKSSAQTVWEHLYYCRVLLVIGDGKRCTLQFPRLTKRPTGLGASQGEGSDDEEEDFSRDLETFAIDRGTRFFRYTKTEMRGLDVLFLEDKHDLVYQLDNYLIHFERSGNVSAELFEAIICLCKLKDGKNFLSKVLSLDNPADVLEVKGELSEVGPYWEEPNAEKAKEHEIYEKLAQMNVK</sequence>
<accession>A0A5B8MXL1</accession>
<protein>
    <submittedName>
        <fullName evidence="1">Uncharacterized protein</fullName>
    </submittedName>
</protein>
<reference evidence="1 2" key="1">
    <citation type="submission" date="2018-07" db="EMBL/GenBank/DDBJ databases">
        <title>The complete nuclear genome of the prasinophyte Chloropicon primus (CCMP1205).</title>
        <authorList>
            <person name="Pombert J.-F."/>
            <person name="Otis C."/>
            <person name="Turmel M."/>
            <person name="Lemieux C."/>
        </authorList>
    </citation>
    <scope>NUCLEOTIDE SEQUENCE [LARGE SCALE GENOMIC DNA]</scope>
    <source>
        <strain evidence="1 2">CCMP1205</strain>
    </source>
</reference>
<gene>
    <name evidence="1" type="ORF">A3770_16p78570</name>
</gene>
<evidence type="ECO:0000313" key="1">
    <source>
        <dbReference type="EMBL" id="QDZ25339.1"/>
    </source>
</evidence>
<evidence type="ECO:0000313" key="2">
    <source>
        <dbReference type="Proteomes" id="UP000316726"/>
    </source>
</evidence>
<name>A0A5B8MXL1_9CHLO</name>
<dbReference type="EMBL" id="CP031049">
    <property type="protein sequence ID" value="QDZ25339.1"/>
    <property type="molecule type" value="Genomic_DNA"/>
</dbReference>